<sequence length="117" mass="13520">MTFSDKLAKAQAELENCRLDSIVQLKRFDALLYRIGLPIRPVHYRESLQLFVQQTILFGLLVSASSCLLLKNIFGFSMPMPFLPLMFVSYGLIYAVFYCAQVENEREDCALSRWEDL</sequence>
<keyword evidence="1" id="KW-1133">Transmembrane helix</keyword>
<gene>
    <name evidence="2" type="ORF">L1I42_05815</name>
</gene>
<keyword evidence="1" id="KW-0472">Membrane</keyword>
<evidence type="ECO:0000313" key="2">
    <source>
        <dbReference type="EMBL" id="MCF4098003.1"/>
    </source>
</evidence>
<keyword evidence="3" id="KW-1185">Reference proteome</keyword>
<feature type="transmembrane region" description="Helical" evidence="1">
    <location>
        <begin position="82"/>
        <end position="98"/>
    </location>
</feature>
<accession>A0ABS9E567</accession>
<evidence type="ECO:0000313" key="3">
    <source>
        <dbReference type="Proteomes" id="UP001201217"/>
    </source>
</evidence>
<dbReference type="EMBL" id="JAKGTI010000001">
    <property type="protein sequence ID" value="MCF4098003.1"/>
    <property type="molecule type" value="Genomic_DNA"/>
</dbReference>
<dbReference type="RefSeq" id="WP_236113542.1">
    <property type="nucleotide sequence ID" value="NZ_JAKGTI010000001.1"/>
</dbReference>
<dbReference type="Pfam" id="PF19942">
    <property type="entry name" value="DUF6404"/>
    <property type="match status" value="1"/>
</dbReference>
<name>A0ABS9E567_9HYPH</name>
<dbReference type="InterPro" id="IPR045644">
    <property type="entry name" value="DUF6404"/>
</dbReference>
<organism evidence="2 3">
    <name type="scientific">Maritalea mediterranea</name>
    <dbReference type="NCBI Taxonomy" id="2909667"/>
    <lineage>
        <taxon>Bacteria</taxon>
        <taxon>Pseudomonadati</taxon>
        <taxon>Pseudomonadota</taxon>
        <taxon>Alphaproteobacteria</taxon>
        <taxon>Hyphomicrobiales</taxon>
        <taxon>Devosiaceae</taxon>
        <taxon>Maritalea</taxon>
    </lineage>
</organism>
<dbReference type="Proteomes" id="UP001201217">
    <property type="component" value="Unassembled WGS sequence"/>
</dbReference>
<proteinExistence type="predicted"/>
<reference evidence="2 3" key="1">
    <citation type="submission" date="2022-01" db="EMBL/GenBank/DDBJ databases">
        <title>Maritalea mediterranea sp. nov., isolated from marine plastic residues from the Malva-rosa beach (Valencia, Spain).</title>
        <authorList>
            <person name="Vidal-Verdu A."/>
            <person name="Molina-Menor E."/>
            <person name="Pascual J."/>
            <person name="Pereto J."/>
            <person name="Porcar M."/>
        </authorList>
    </citation>
    <scope>NUCLEOTIDE SEQUENCE [LARGE SCALE GENOMIC DNA]</scope>
    <source>
        <strain evidence="2 3">P4.10X</strain>
    </source>
</reference>
<comment type="caution">
    <text evidence="2">The sequence shown here is derived from an EMBL/GenBank/DDBJ whole genome shotgun (WGS) entry which is preliminary data.</text>
</comment>
<evidence type="ECO:0000256" key="1">
    <source>
        <dbReference type="SAM" id="Phobius"/>
    </source>
</evidence>
<keyword evidence="1" id="KW-0812">Transmembrane</keyword>
<protein>
    <submittedName>
        <fullName evidence="2">DUF6404 family protein</fullName>
    </submittedName>
</protein>